<feature type="compositionally biased region" description="Polar residues" evidence="1">
    <location>
        <begin position="26"/>
        <end position="36"/>
    </location>
</feature>
<reference evidence="2" key="1">
    <citation type="submission" date="2020-08" db="EMBL/GenBank/DDBJ databases">
        <title>Multicomponent nature underlies the extraordinary mechanical properties of spider dragline silk.</title>
        <authorList>
            <person name="Kono N."/>
            <person name="Nakamura H."/>
            <person name="Mori M."/>
            <person name="Yoshida Y."/>
            <person name="Ohtoshi R."/>
            <person name="Malay A.D."/>
            <person name="Moran D.A.P."/>
            <person name="Tomita M."/>
            <person name="Numata K."/>
            <person name="Arakawa K."/>
        </authorList>
    </citation>
    <scope>NUCLEOTIDE SEQUENCE</scope>
</reference>
<dbReference type="AlphaFoldDB" id="A0A8X6UGV6"/>
<sequence>MNTEQRTTESSFANQVQIGNYWKHIATNSPPENYSETSKKKGFNSKCSGPTLNNETAQCTEDHIENMPSESHASQKKLNNTSSSTQRLETQTRKKSHPCGHRKRIKSHILPVELFFRVQMPIKTVK</sequence>
<feature type="compositionally biased region" description="Polar residues" evidence="1">
    <location>
        <begin position="45"/>
        <end position="59"/>
    </location>
</feature>
<organism evidence="2 3">
    <name type="scientific">Nephila pilipes</name>
    <name type="common">Giant wood spider</name>
    <name type="synonym">Nephila maculata</name>
    <dbReference type="NCBI Taxonomy" id="299642"/>
    <lineage>
        <taxon>Eukaryota</taxon>
        <taxon>Metazoa</taxon>
        <taxon>Ecdysozoa</taxon>
        <taxon>Arthropoda</taxon>
        <taxon>Chelicerata</taxon>
        <taxon>Arachnida</taxon>
        <taxon>Araneae</taxon>
        <taxon>Araneomorphae</taxon>
        <taxon>Entelegynae</taxon>
        <taxon>Araneoidea</taxon>
        <taxon>Nephilidae</taxon>
        <taxon>Nephila</taxon>
    </lineage>
</organism>
<protein>
    <submittedName>
        <fullName evidence="2">Uncharacterized protein</fullName>
    </submittedName>
</protein>
<feature type="region of interest" description="Disordered" evidence="1">
    <location>
        <begin position="25"/>
        <end position="104"/>
    </location>
</feature>
<evidence type="ECO:0000313" key="3">
    <source>
        <dbReference type="Proteomes" id="UP000887013"/>
    </source>
</evidence>
<accession>A0A8X6UGV6</accession>
<feature type="compositionally biased region" description="Basic residues" evidence="1">
    <location>
        <begin position="93"/>
        <end position="104"/>
    </location>
</feature>
<dbReference type="EMBL" id="BMAW01077923">
    <property type="protein sequence ID" value="GFU08765.1"/>
    <property type="molecule type" value="Genomic_DNA"/>
</dbReference>
<keyword evidence="3" id="KW-1185">Reference proteome</keyword>
<comment type="caution">
    <text evidence="2">The sequence shown here is derived from an EMBL/GenBank/DDBJ whole genome shotgun (WGS) entry which is preliminary data.</text>
</comment>
<name>A0A8X6UGV6_NEPPI</name>
<evidence type="ECO:0000256" key="1">
    <source>
        <dbReference type="SAM" id="MobiDB-lite"/>
    </source>
</evidence>
<evidence type="ECO:0000313" key="2">
    <source>
        <dbReference type="EMBL" id="GFU08765.1"/>
    </source>
</evidence>
<dbReference type="Proteomes" id="UP000887013">
    <property type="component" value="Unassembled WGS sequence"/>
</dbReference>
<feature type="compositionally biased region" description="Polar residues" evidence="1">
    <location>
        <begin position="68"/>
        <end position="89"/>
    </location>
</feature>
<gene>
    <name evidence="2" type="ORF">NPIL_101701</name>
</gene>
<proteinExistence type="predicted"/>